<dbReference type="GO" id="GO:0030091">
    <property type="term" value="P:protein repair"/>
    <property type="evidence" value="ECO:0007669"/>
    <property type="project" value="InterPro"/>
</dbReference>
<reference evidence="8" key="2">
    <citation type="journal article" date="2011" name="Stand. Genomic Sci.">
        <title>Complete genome sequence of Weeksella virosa type strain (9751T).</title>
        <authorList>
            <person name="Lang E."/>
            <person name="Teshima H."/>
            <person name="Lucas S."/>
            <person name="Lapidus A."/>
            <person name="Hammon N."/>
            <person name="Deshpande S."/>
            <person name="Nolan M."/>
            <person name="Cheng J."/>
            <person name="Pitluck S."/>
            <person name="Liolios K."/>
            <person name="Pagani I."/>
            <person name="Mikhailova N."/>
            <person name="Ivanova N."/>
            <person name="Mavromatis K."/>
            <person name="Pati A."/>
            <person name="Tapia R."/>
            <person name="Han C."/>
            <person name="Goodwin L."/>
            <person name="Chen A."/>
            <person name="Palaniappan K."/>
            <person name="Land M."/>
            <person name="Hauser L."/>
            <person name="Chang Y."/>
            <person name="Jeffries C."/>
            <person name="Brambilla E."/>
            <person name="Kopitz M."/>
            <person name="Rohde M."/>
            <person name="Goker M."/>
            <person name="Tindall B."/>
            <person name="Detter J."/>
            <person name="Woyke T."/>
            <person name="Bristow J."/>
            <person name="Eisen J."/>
            <person name="Markowitz V."/>
            <person name="Hugenholtz P."/>
            <person name="Klenk H."/>
            <person name="Kyrpides N."/>
        </authorList>
    </citation>
    <scope>NUCLEOTIDE SEQUENCE [LARGE SCALE GENOMIC DNA]</scope>
    <source>
        <strain evidence="8">ATCC 43766 / DSM 16922 / JCM 21250 / NBRC 16016 / NCTC 11634 / CL345/78</strain>
    </source>
</reference>
<dbReference type="InterPro" id="IPR011057">
    <property type="entry name" value="Mss4-like_sf"/>
</dbReference>
<protein>
    <recommendedName>
        <fullName evidence="5">Peptide methionine sulfoxide reductase MsrB</fullName>
        <ecNumber evidence="5">1.8.4.12</ecNumber>
    </recommendedName>
    <alternativeName>
        <fullName evidence="5">Peptide-methionine (R)-S-oxide reductase</fullName>
    </alternativeName>
</protein>
<comment type="catalytic activity">
    <reaction evidence="4 5">
        <text>L-methionyl-[protein] + [thioredoxin]-disulfide + H2O = L-methionyl-(R)-S-oxide-[protein] + [thioredoxin]-dithiol</text>
        <dbReference type="Rhea" id="RHEA:24164"/>
        <dbReference type="Rhea" id="RHEA-COMP:10698"/>
        <dbReference type="Rhea" id="RHEA-COMP:10700"/>
        <dbReference type="Rhea" id="RHEA-COMP:12313"/>
        <dbReference type="Rhea" id="RHEA-COMP:12314"/>
        <dbReference type="ChEBI" id="CHEBI:15377"/>
        <dbReference type="ChEBI" id="CHEBI:16044"/>
        <dbReference type="ChEBI" id="CHEBI:29950"/>
        <dbReference type="ChEBI" id="CHEBI:45764"/>
        <dbReference type="ChEBI" id="CHEBI:50058"/>
        <dbReference type="EC" id="1.8.4.12"/>
    </reaction>
</comment>
<evidence type="ECO:0000256" key="1">
    <source>
        <dbReference type="ARBA" id="ARBA00022723"/>
    </source>
</evidence>
<dbReference type="HOGENOM" id="CLU_031040_8_5_10"/>
<proteinExistence type="inferred from homology"/>
<dbReference type="EMBL" id="CP002455">
    <property type="protein sequence ID" value="ADX67141.1"/>
    <property type="molecule type" value="Genomic_DNA"/>
</dbReference>
<feature type="binding site" evidence="5">
    <location>
        <position position="56"/>
    </location>
    <ligand>
        <name>Zn(2+)</name>
        <dbReference type="ChEBI" id="CHEBI:29105"/>
    </ligand>
</feature>
<reference evidence="7 8" key="1">
    <citation type="journal article" date="2011" name="Stand. Genomic Sci.">
        <title>Complete genome sequence of Weeksella virosa type strain (9751).</title>
        <authorList>
            <person name="Lang E."/>
            <person name="Teshima H."/>
            <person name="Lucas S."/>
            <person name="Lapidus A."/>
            <person name="Hammon N."/>
            <person name="Deshpande S."/>
            <person name="Nolan M."/>
            <person name="Cheng J.F."/>
            <person name="Pitluck S."/>
            <person name="Liolios K."/>
            <person name="Pagani I."/>
            <person name="Mikhailova N."/>
            <person name="Ivanova N."/>
            <person name="Mavromatis K."/>
            <person name="Pati A."/>
            <person name="Tapia R."/>
            <person name="Han C."/>
            <person name="Goodwin L."/>
            <person name="Chen A."/>
            <person name="Palaniappan K."/>
            <person name="Land M."/>
            <person name="Hauser L."/>
            <person name="Chang Y.J."/>
            <person name="Jeffries C.D."/>
            <person name="Brambilla E.M."/>
            <person name="Kopitz M."/>
            <person name="Rohde M."/>
            <person name="Goker M."/>
            <person name="Tindall B.J."/>
            <person name="Detter J.C."/>
            <person name="Woyke T."/>
            <person name="Bristow J."/>
            <person name="Eisen J.A."/>
            <person name="Markowitz V."/>
            <person name="Hugenholtz P."/>
            <person name="Klenk H.P."/>
            <person name="Kyrpides N.C."/>
        </authorList>
    </citation>
    <scope>NUCLEOTIDE SEQUENCE [LARGE SCALE GENOMIC DNA]</scope>
    <source>
        <strain evidence="8">ATCC 43766 / DSM 16922 / JCM 21250 / NBRC 16016 / NCTC 11634 / CL345/78</strain>
    </source>
</reference>
<comment type="cofactor">
    <cofactor evidence="5">
        <name>Zn(2+)</name>
        <dbReference type="ChEBI" id="CHEBI:29105"/>
    </cofactor>
    <text evidence="5">Binds 1 zinc ion per subunit. The zinc ion is important for the structural integrity of the protein.</text>
</comment>
<gene>
    <name evidence="5" type="primary">msrB</name>
    <name evidence="7" type="ordered locus">Weevi_0422</name>
</gene>
<dbReference type="Gene3D" id="2.170.150.20">
    <property type="entry name" value="Peptide methionine sulfoxide reductase"/>
    <property type="match status" value="1"/>
</dbReference>
<keyword evidence="3 5" id="KW-0560">Oxidoreductase</keyword>
<dbReference type="PANTHER" id="PTHR10173:SF52">
    <property type="entry name" value="METHIONINE-R-SULFOXIDE REDUCTASE B1"/>
    <property type="match status" value="1"/>
</dbReference>
<dbReference type="RefSeq" id="WP_013597533.1">
    <property type="nucleotide sequence ID" value="NC_015144.1"/>
</dbReference>
<dbReference type="PANTHER" id="PTHR10173">
    <property type="entry name" value="METHIONINE SULFOXIDE REDUCTASE"/>
    <property type="match status" value="1"/>
</dbReference>
<evidence type="ECO:0000313" key="7">
    <source>
        <dbReference type="EMBL" id="ADX67141.1"/>
    </source>
</evidence>
<feature type="domain" description="MsrB" evidence="6">
    <location>
        <begin position="14"/>
        <end position="136"/>
    </location>
</feature>
<feature type="binding site" evidence="5">
    <location>
        <position position="53"/>
    </location>
    <ligand>
        <name>Zn(2+)</name>
        <dbReference type="ChEBI" id="CHEBI:29105"/>
    </ligand>
</feature>
<dbReference type="InterPro" id="IPR028427">
    <property type="entry name" value="Met_Sox_Rdtase_MsrB"/>
</dbReference>
<keyword evidence="1 5" id="KW-0479">Metal-binding</keyword>
<organism evidence="7 8">
    <name type="scientific">Weeksella virosa (strain ATCC 43766 / DSM 16922 / JCM 21250 / CCUG 30538 / CDC 9751 / IAM 14551 / NBRC 16016 / NCTC 11634 / CL345/78)</name>
    <dbReference type="NCBI Taxonomy" id="865938"/>
    <lineage>
        <taxon>Bacteria</taxon>
        <taxon>Pseudomonadati</taxon>
        <taxon>Bacteroidota</taxon>
        <taxon>Flavobacteriia</taxon>
        <taxon>Flavobacteriales</taxon>
        <taxon>Weeksellaceae</taxon>
        <taxon>Weeksella</taxon>
    </lineage>
</organism>
<feature type="binding site" evidence="5">
    <location>
        <position position="105"/>
    </location>
    <ligand>
        <name>Zn(2+)</name>
        <dbReference type="ChEBI" id="CHEBI:29105"/>
    </ligand>
</feature>
<evidence type="ECO:0000259" key="6">
    <source>
        <dbReference type="PROSITE" id="PS51790"/>
    </source>
</evidence>
<dbReference type="eggNOG" id="COG0229">
    <property type="taxonomic scope" value="Bacteria"/>
</dbReference>
<dbReference type="NCBIfam" id="TIGR00357">
    <property type="entry name" value="peptide-methionine (R)-S-oxide reductase MsrB"/>
    <property type="match status" value="1"/>
</dbReference>
<evidence type="ECO:0000256" key="2">
    <source>
        <dbReference type="ARBA" id="ARBA00022833"/>
    </source>
</evidence>
<dbReference type="EC" id="1.8.4.12" evidence="5"/>
<dbReference type="GO" id="GO:0005737">
    <property type="term" value="C:cytoplasm"/>
    <property type="evidence" value="ECO:0007669"/>
    <property type="project" value="TreeGrafter"/>
</dbReference>
<dbReference type="FunFam" id="2.170.150.20:FF:000009">
    <property type="entry name" value="Peptide-methionine (R)-S-oxide reductase"/>
    <property type="match status" value="1"/>
</dbReference>
<dbReference type="InterPro" id="IPR002579">
    <property type="entry name" value="Met_Sox_Rdtase_MsrB_dom"/>
</dbReference>
<dbReference type="PROSITE" id="PS51790">
    <property type="entry name" value="MSRB"/>
    <property type="match status" value="1"/>
</dbReference>
<feature type="binding site" evidence="5">
    <location>
        <position position="102"/>
    </location>
    <ligand>
        <name>Zn(2+)</name>
        <dbReference type="ChEBI" id="CHEBI:29105"/>
    </ligand>
</feature>
<dbReference type="GO" id="GO:0033743">
    <property type="term" value="F:peptide-methionine (R)-S-oxide reductase activity"/>
    <property type="evidence" value="ECO:0007669"/>
    <property type="project" value="UniProtKB-UniRule"/>
</dbReference>
<evidence type="ECO:0000313" key="8">
    <source>
        <dbReference type="Proteomes" id="UP000008641"/>
    </source>
</evidence>
<dbReference type="Proteomes" id="UP000008641">
    <property type="component" value="Chromosome"/>
</dbReference>
<evidence type="ECO:0000256" key="4">
    <source>
        <dbReference type="ARBA" id="ARBA00048488"/>
    </source>
</evidence>
<comment type="similarity">
    <text evidence="5">Belongs to the MsrB Met sulfoxide reductase family.</text>
</comment>
<dbReference type="HAMAP" id="MF_01400">
    <property type="entry name" value="MsrB"/>
    <property type="match status" value="1"/>
</dbReference>
<dbReference type="KEGG" id="wvi:Weevi_0422"/>
<dbReference type="OrthoDB" id="4174719at2"/>
<dbReference type="SUPFAM" id="SSF51316">
    <property type="entry name" value="Mss4-like"/>
    <property type="match status" value="1"/>
</dbReference>
<name>F0NYT9_WEEVC</name>
<dbReference type="GO" id="GO:0008270">
    <property type="term" value="F:zinc ion binding"/>
    <property type="evidence" value="ECO:0007669"/>
    <property type="project" value="UniProtKB-UniRule"/>
</dbReference>
<sequence>MKTNKEDFPIKKTEQEWRKQLTTNQFTILREAATERPFSGEYNLHFEKGTYLCAGCGTELFSSDSKFDAHCGWPSFDKAIADENIVERIDHSHGMIRTEILCANCGGHLGHVFDDGPTDTGLRYCVNSLSLDFTADK</sequence>
<keyword evidence="2 5" id="KW-0862">Zinc</keyword>
<feature type="active site" description="Nucleophile" evidence="5">
    <location>
        <position position="125"/>
    </location>
</feature>
<keyword evidence="8" id="KW-1185">Reference proteome</keyword>
<dbReference type="Pfam" id="PF01641">
    <property type="entry name" value="SelR"/>
    <property type="match status" value="1"/>
</dbReference>
<dbReference type="STRING" id="865938.Weevi_0422"/>
<dbReference type="GO" id="GO:0006979">
    <property type="term" value="P:response to oxidative stress"/>
    <property type="evidence" value="ECO:0007669"/>
    <property type="project" value="InterPro"/>
</dbReference>
<evidence type="ECO:0000256" key="5">
    <source>
        <dbReference type="HAMAP-Rule" id="MF_01400"/>
    </source>
</evidence>
<evidence type="ECO:0000256" key="3">
    <source>
        <dbReference type="ARBA" id="ARBA00023002"/>
    </source>
</evidence>
<dbReference type="AlphaFoldDB" id="F0NYT9"/>
<accession>F0NYT9</accession>